<dbReference type="EMBL" id="KQ964303">
    <property type="protein sequence ID" value="KXJ84997.1"/>
    <property type="molecule type" value="Genomic_DNA"/>
</dbReference>
<proteinExistence type="predicted"/>
<dbReference type="SUPFAM" id="SSF57959">
    <property type="entry name" value="Leucine zipper domain"/>
    <property type="match status" value="1"/>
</dbReference>
<evidence type="ECO:0000256" key="2">
    <source>
        <dbReference type="ARBA" id="ARBA00023015"/>
    </source>
</evidence>
<keyword evidence="3" id="KW-0238">DNA-binding</keyword>
<sequence length="78" mass="9023">RKRVMREKNRIAATKYRNKTKEGISELQEAEAQLSKKNSILRAHVECLRNEILSLKTEVLRHGTCDSPLITEYIIKTA</sequence>
<evidence type="ECO:0000256" key="4">
    <source>
        <dbReference type="ARBA" id="ARBA00023163"/>
    </source>
</evidence>
<feature type="domain" description="BZIP" evidence="6">
    <location>
        <begin position="1"/>
        <end position="62"/>
    </location>
</feature>
<comment type="subcellular location">
    <subcellularLocation>
        <location evidence="1">Nucleus</location>
    </subcellularLocation>
</comment>
<dbReference type="PROSITE" id="PS00036">
    <property type="entry name" value="BZIP_BASIC"/>
    <property type="match status" value="1"/>
</dbReference>
<evidence type="ECO:0000256" key="3">
    <source>
        <dbReference type="ARBA" id="ARBA00023125"/>
    </source>
</evidence>
<dbReference type="GO" id="GO:0003677">
    <property type="term" value="F:DNA binding"/>
    <property type="evidence" value="ECO:0007669"/>
    <property type="project" value="UniProtKB-KW"/>
</dbReference>
<gene>
    <name evidence="7" type="ORF">Micbo1qcDRAFT_113207</name>
</gene>
<evidence type="ECO:0000259" key="6">
    <source>
        <dbReference type="PROSITE" id="PS50217"/>
    </source>
</evidence>
<dbReference type="InParanoid" id="A0A136IJ34"/>
<dbReference type="SMART" id="SM00338">
    <property type="entry name" value="BRLZ"/>
    <property type="match status" value="1"/>
</dbReference>
<organism evidence="7 8">
    <name type="scientific">Microdochium bolleyi</name>
    <dbReference type="NCBI Taxonomy" id="196109"/>
    <lineage>
        <taxon>Eukaryota</taxon>
        <taxon>Fungi</taxon>
        <taxon>Dikarya</taxon>
        <taxon>Ascomycota</taxon>
        <taxon>Pezizomycotina</taxon>
        <taxon>Sordariomycetes</taxon>
        <taxon>Xylariomycetidae</taxon>
        <taxon>Xylariales</taxon>
        <taxon>Microdochiaceae</taxon>
        <taxon>Microdochium</taxon>
    </lineage>
</organism>
<keyword evidence="2" id="KW-0805">Transcription regulation</keyword>
<dbReference type="Proteomes" id="UP000070501">
    <property type="component" value="Unassembled WGS sequence"/>
</dbReference>
<evidence type="ECO:0000256" key="1">
    <source>
        <dbReference type="ARBA" id="ARBA00004123"/>
    </source>
</evidence>
<accession>A0A136IJ34</accession>
<evidence type="ECO:0000313" key="8">
    <source>
        <dbReference type="Proteomes" id="UP000070501"/>
    </source>
</evidence>
<evidence type="ECO:0000313" key="7">
    <source>
        <dbReference type="EMBL" id="KXJ84997.1"/>
    </source>
</evidence>
<keyword evidence="4" id="KW-0804">Transcription</keyword>
<dbReference type="InterPro" id="IPR051027">
    <property type="entry name" value="bZIP_transcription_factors"/>
</dbReference>
<evidence type="ECO:0000256" key="5">
    <source>
        <dbReference type="ARBA" id="ARBA00023242"/>
    </source>
</evidence>
<dbReference type="STRING" id="196109.A0A136IJ34"/>
<dbReference type="PRINTS" id="PR00043">
    <property type="entry name" value="LEUZIPPRJUN"/>
</dbReference>
<dbReference type="Pfam" id="PF00170">
    <property type="entry name" value="bZIP_1"/>
    <property type="match status" value="1"/>
</dbReference>
<dbReference type="InterPro" id="IPR004827">
    <property type="entry name" value="bZIP"/>
</dbReference>
<dbReference type="GO" id="GO:0003700">
    <property type="term" value="F:DNA-binding transcription factor activity"/>
    <property type="evidence" value="ECO:0007669"/>
    <property type="project" value="InterPro"/>
</dbReference>
<dbReference type="CDD" id="cd14687">
    <property type="entry name" value="bZIP_ATF2"/>
    <property type="match status" value="1"/>
</dbReference>
<dbReference type="AlphaFoldDB" id="A0A136IJ34"/>
<dbReference type="InterPro" id="IPR002112">
    <property type="entry name" value="Leuzip_Jun"/>
</dbReference>
<name>A0A136IJ34_9PEZI</name>
<dbReference type="Gene3D" id="1.20.5.170">
    <property type="match status" value="1"/>
</dbReference>
<keyword evidence="5" id="KW-0539">Nucleus</keyword>
<feature type="non-terminal residue" evidence="7">
    <location>
        <position position="78"/>
    </location>
</feature>
<dbReference type="GO" id="GO:0005634">
    <property type="term" value="C:nucleus"/>
    <property type="evidence" value="ECO:0007669"/>
    <property type="project" value="UniProtKB-SubCell"/>
</dbReference>
<dbReference type="OrthoDB" id="295274at2759"/>
<dbReference type="PANTHER" id="PTHR19304">
    <property type="entry name" value="CYCLIC-AMP RESPONSE ELEMENT BINDING PROTEIN"/>
    <property type="match status" value="1"/>
</dbReference>
<dbReference type="PROSITE" id="PS50217">
    <property type="entry name" value="BZIP"/>
    <property type="match status" value="1"/>
</dbReference>
<feature type="non-terminal residue" evidence="7">
    <location>
        <position position="1"/>
    </location>
</feature>
<dbReference type="InterPro" id="IPR046347">
    <property type="entry name" value="bZIP_sf"/>
</dbReference>
<reference evidence="8" key="1">
    <citation type="submission" date="2016-02" db="EMBL/GenBank/DDBJ databases">
        <title>Draft genome sequence of Microdochium bolleyi, a fungal endophyte of beachgrass.</title>
        <authorList>
            <consortium name="DOE Joint Genome Institute"/>
            <person name="David A.S."/>
            <person name="May G."/>
            <person name="Haridas S."/>
            <person name="Lim J."/>
            <person name="Wang M."/>
            <person name="Labutti K."/>
            <person name="Lipzen A."/>
            <person name="Barry K."/>
            <person name="Grigoriev I.V."/>
        </authorList>
    </citation>
    <scope>NUCLEOTIDE SEQUENCE [LARGE SCALE GENOMIC DNA]</scope>
    <source>
        <strain evidence="8">J235TASD1</strain>
    </source>
</reference>
<protein>
    <recommendedName>
        <fullName evidence="6">BZIP domain-containing protein</fullName>
    </recommendedName>
</protein>
<keyword evidence="8" id="KW-1185">Reference proteome</keyword>